<comment type="similarity">
    <text evidence="2">Belongs to the NrfD family.</text>
</comment>
<feature type="transmembrane region" description="Helical" evidence="7">
    <location>
        <begin position="73"/>
        <end position="99"/>
    </location>
</feature>
<keyword evidence="4 7" id="KW-0812">Transmembrane</keyword>
<evidence type="ECO:0000313" key="8">
    <source>
        <dbReference type="EMBL" id="ROT89277.1"/>
    </source>
</evidence>
<dbReference type="AlphaFoldDB" id="A0A423UJ60"/>
<accession>A0A423UJ60</accession>
<gene>
    <name evidence="8" type="ORF">DMP12_09635</name>
</gene>
<feature type="transmembrane region" description="Helical" evidence="7">
    <location>
        <begin position="262"/>
        <end position="282"/>
    </location>
</feature>
<protein>
    <submittedName>
        <fullName evidence="8">Oxidoreductase</fullName>
    </submittedName>
</protein>
<feature type="transmembrane region" description="Helical" evidence="7">
    <location>
        <begin position="178"/>
        <end position="202"/>
    </location>
</feature>
<sequence>MGVLAVLVLAGVGAYVYQFMGGLGVTGMSNGTSWGLYIACFMFFVGLSAGGLIVASSASIFHVAEYKKVALPAILVSLICICIAGAFVLIDLGGIVRILNLFASPNFMSPLLWDICVITTYLVINLVYLYFMTSKKPGAQDKVAIVSRFALPVAILVHSVTAWIFGLQIARAGWYSTIMAPLFVASAMDSGLALLLLALLWMNRAKVFATSRKLIANLAGLLAVCIAVDGYMVGCEVLTMAYPGTEHGMAELGQLFAGATAPFFWIEIIAGVIVPFTILVFAKNRRRMGLVALACAGVVVGVFCKRLWLLFTSFIFPNVSGAPGLISGSSSSQGAAGIDGWAVASSYMPTLPEIMIAVGMVALGVLAFLVLTKVFLSYDPAPALADDVAAGLAPADAAPTVGGAPAGGRPCDGVFGAQAGGAPVERPSHADAC</sequence>
<keyword evidence="6 7" id="KW-0472">Membrane</keyword>
<evidence type="ECO:0000256" key="3">
    <source>
        <dbReference type="ARBA" id="ARBA00022475"/>
    </source>
</evidence>
<dbReference type="GO" id="GO:0005886">
    <property type="term" value="C:plasma membrane"/>
    <property type="evidence" value="ECO:0007669"/>
    <property type="project" value="UniProtKB-SubCell"/>
</dbReference>
<keyword evidence="5 7" id="KW-1133">Transmembrane helix</keyword>
<comment type="subcellular location">
    <subcellularLocation>
        <location evidence="1">Cell membrane</location>
        <topology evidence="1">Multi-pass membrane protein</topology>
    </subcellularLocation>
</comment>
<feature type="transmembrane region" description="Helical" evidence="7">
    <location>
        <begin position="354"/>
        <end position="376"/>
    </location>
</feature>
<name>A0A423UJ60_9ACTN</name>
<feature type="transmembrane region" description="Helical" evidence="7">
    <location>
        <begin position="289"/>
        <end position="311"/>
    </location>
</feature>
<feature type="transmembrane region" description="Helical" evidence="7">
    <location>
        <begin position="143"/>
        <end position="166"/>
    </location>
</feature>
<comment type="caution">
    <text evidence="8">The sequence shown here is derived from an EMBL/GenBank/DDBJ whole genome shotgun (WGS) entry which is preliminary data.</text>
</comment>
<evidence type="ECO:0000256" key="7">
    <source>
        <dbReference type="SAM" id="Phobius"/>
    </source>
</evidence>
<organism evidence="8 9">
    <name type="scientific">Gordonibacter urolithinfaciens</name>
    <dbReference type="NCBI Taxonomy" id="1335613"/>
    <lineage>
        <taxon>Bacteria</taxon>
        <taxon>Bacillati</taxon>
        <taxon>Actinomycetota</taxon>
        <taxon>Coriobacteriia</taxon>
        <taxon>Eggerthellales</taxon>
        <taxon>Eggerthellaceae</taxon>
        <taxon>Gordonibacter</taxon>
    </lineage>
</organism>
<feature type="transmembrane region" description="Helical" evidence="7">
    <location>
        <begin position="34"/>
        <end position="61"/>
    </location>
</feature>
<evidence type="ECO:0000256" key="6">
    <source>
        <dbReference type="ARBA" id="ARBA00023136"/>
    </source>
</evidence>
<evidence type="ECO:0000313" key="9">
    <source>
        <dbReference type="Proteomes" id="UP000285258"/>
    </source>
</evidence>
<reference evidence="9" key="1">
    <citation type="submission" date="2018-05" db="EMBL/GenBank/DDBJ databases">
        <title>Genome Sequencing of selected type strains of the family Eggerthellaceae.</title>
        <authorList>
            <person name="Danylec N."/>
            <person name="Stoll D.A."/>
            <person name="Doetsch A."/>
            <person name="Huch M."/>
        </authorList>
    </citation>
    <scope>NUCLEOTIDE SEQUENCE [LARGE SCALE GENOMIC DNA]</scope>
    <source>
        <strain evidence="9">DSM 27213</strain>
    </source>
</reference>
<dbReference type="PANTHER" id="PTHR34856">
    <property type="entry name" value="PROTEIN NRFD"/>
    <property type="match status" value="1"/>
</dbReference>
<proteinExistence type="inferred from homology"/>
<evidence type="ECO:0000256" key="5">
    <source>
        <dbReference type="ARBA" id="ARBA00022989"/>
    </source>
</evidence>
<feature type="transmembrane region" description="Helical" evidence="7">
    <location>
        <begin position="111"/>
        <end position="131"/>
    </location>
</feature>
<keyword evidence="3" id="KW-1003">Cell membrane</keyword>
<dbReference type="PANTHER" id="PTHR34856:SF2">
    <property type="entry name" value="PROTEIN NRFD"/>
    <property type="match status" value="1"/>
</dbReference>
<dbReference type="Proteomes" id="UP000285258">
    <property type="component" value="Unassembled WGS sequence"/>
</dbReference>
<dbReference type="InterPro" id="IPR005614">
    <property type="entry name" value="NrfD-like"/>
</dbReference>
<dbReference type="EMBL" id="QIBW01000011">
    <property type="protein sequence ID" value="ROT89277.1"/>
    <property type="molecule type" value="Genomic_DNA"/>
</dbReference>
<feature type="transmembrane region" description="Helical" evidence="7">
    <location>
        <begin position="214"/>
        <end position="242"/>
    </location>
</feature>
<dbReference type="Gene3D" id="1.20.1630.10">
    <property type="entry name" value="Formate dehydrogenase/DMSO reductase domain"/>
    <property type="match status" value="1"/>
</dbReference>
<dbReference type="Pfam" id="PF03916">
    <property type="entry name" value="NrfD"/>
    <property type="match status" value="1"/>
</dbReference>
<evidence type="ECO:0000256" key="2">
    <source>
        <dbReference type="ARBA" id="ARBA00008929"/>
    </source>
</evidence>
<evidence type="ECO:0000256" key="1">
    <source>
        <dbReference type="ARBA" id="ARBA00004651"/>
    </source>
</evidence>
<dbReference type="InterPro" id="IPR052049">
    <property type="entry name" value="Electron_transfer_protein"/>
</dbReference>
<evidence type="ECO:0000256" key="4">
    <source>
        <dbReference type="ARBA" id="ARBA00022692"/>
    </source>
</evidence>